<sequence length="577" mass="61923">MSPQAYGPRDEILASWRRSYDDGAGADEISAPYDANLNLATKLVKAATPVIQRVQEDIMGSPITVILADSRGKILLRRSGERQLASALDRVQLAPGFNYSEKYVGTNGIGTALEGRTTSLVHGVEHFNEVLRTYACVGVPLRDPNTHRILGVLDITTWSELASPALTALVRQAGSVIEEGLLELSGRGAKALMEEYLHASRVRGSHVLAVSAEALLAAPTVTSLLGDMRRDDLWPLAQEALAAAERNDVPIVLSNGTQTSLQMRAVSREGQLVGAIIEVVPTERLQSTAAAAPRQAAPVAGFDGLSPATMGAAVLVSRHADERQPVCLIGEGGVGKQMTVRAVASQHFPARNLIVVDEAETPRSGSEIVTAVLEDLRRGSPVLVKRAEMLADGVLANLMSTVTRHEEPLPGWLAFSLRTTAAEGQDQATSALRAARVPFVAVPPLRTRVSDLEKIIPAMIRRHAGRRHVTATPALVSRLTRQTWPGNLTEVDGVIKQMVREARGDTLDEADLPPERGGGLRRHLTPIEWLTREAIVEALRANGGAKDKAAESLGISRASIYRKIKTLEIDVEAIVPG</sequence>
<evidence type="ECO:0000256" key="3">
    <source>
        <dbReference type="ARBA" id="ARBA00023015"/>
    </source>
</evidence>
<dbReference type="Proteomes" id="UP000283644">
    <property type="component" value="Unassembled WGS sequence"/>
</dbReference>
<dbReference type="SUPFAM" id="SSF46689">
    <property type="entry name" value="Homeodomain-like"/>
    <property type="match status" value="1"/>
</dbReference>
<keyword evidence="2" id="KW-0067">ATP-binding</keyword>
<dbReference type="PROSITE" id="PS50045">
    <property type="entry name" value="SIGMA54_INTERACT_4"/>
    <property type="match status" value="1"/>
</dbReference>
<keyword evidence="1" id="KW-0547">Nucleotide-binding</keyword>
<organism evidence="6 7">
    <name type="scientific">Nocardioides immobilis</name>
    <dbReference type="NCBI Taxonomy" id="2049295"/>
    <lineage>
        <taxon>Bacteria</taxon>
        <taxon>Bacillati</taxon>
        <taxon>Actinomycetota</taxon>
        <taxon>Actinomycetes</taxon>
        <taxon>Propionibacteriales</taxon>
        <taxon>Nocardioidaceae</taxon>
        <taxon>Nocardioides</taxon>
    </lineage>
</organism>
<proteinExistence type="predicted"/>
<dbReference type="Pfam" id="PF02954">
    <property type="entry name" value="HTH_8"/>
    <property type="match status" value="1"/>
</dbReference>
<dbReference type="Gene3D" id="1.10.8.60">
    <property type="match status" value="1"/>
</dbReference>
<dbReference type="GO" id="GO:0005524">
    <property type="term" value="F:ATP binding"/>
    <property type="evidence" value="ECO:0007669"/>
    <property type="project" value="UniProtKB-KW"/>
</dbReference>
<dbReference type="EMBL" id="QXGH01000027">
    <property type="protein sequence ID" value="RHW25011.1"/>
    <property type="molecule type" value="Genomic_DNA"/>
</dbReference>
<dbReference type="InterPro" id="IPR009057">
    <property type="entry name" value="Homeodomain-like_sf"/>
</dbReference>
<evidence type="ECO:0000259" key="5">
    <source>
        <dbReference type="PROSITE" id="PS50045"/>
    </source>
</evidence>
<dbReference type="AlphaFoldDB" id="A0A417XXL8"/>
<evidence type="ECO:0000313" key="6">
    <source>
        <dbReference type="EMBL" id="RHW25011.1"/>
    </source>
</evidence>
<dbReference type="Pfam" id="PF25601">
    <property type="entry name" value="AAA_lid_14"/>
    <property type="match status" value="1"/>
</dbReference>
<feature type="domain" description="Sigma-54 factor interaction" evidence="5">
    <location>
        <begin position="440"/>
        <end position="500"/>
    </location>
</feature>
<dbReference type="InterPro" id="IPR029016">
    <property type="entry name" value="GAF-like_dom_sf"/>
</dbReference>
<dbReference type="Gene3D" id="1.10.10.60">
    <property type="entry name" value="Homeodomain-like"/>
    <property type="match status" value="1"/>
</dbReference>
<dbReference type="GO" id="GO:0043565">
    <property type="term" value="F:sequence-specific DNA binding"/>
    <property type="evidence" value="ECO:0007669"/>
    <property type="project" value="InterPro"/>
</dbReference>
<keyword evidence="3" id="KW-0805">Transcription regulation</keyword>
<comment type="caution">
    <text evidence="6">The sequence shown here is derived from an EMBL/GenBank/DDBJ whole genome shotgun (WGS) entry which is preliminary data.</text>
</comment>
<evidence type="ECO:0000256" key="1">
    <source>
        <dbReference type="ARBA" id="ARBA00022741"/>
    </source>
</evidence>
<reference evidence="6 7" key="1">
    <citation type="submission" date="2018-09" db="EMBL/GenBank/DDBJ databases">
        <title>Genome sequencing of Nocardioides immobilis CCTCC AB 2017083 for comparison to Nocardioides silvaticus.</title>
        <authorList>
            <person name="Li C."/>
            <person name="Wang G."/>
        </authorList>
    </citation>
    <scope>NUCLEOTIDE SEQUENCE [LARGE SCALE GENOMIC DNA]</scope>
    <source>
        <strain evidence="6 7">CCTCC AB 2017083</strain>
    </source>
</reference>
<dbReference type="SUPFAM" id="SSF52540">
    <property type="entry name" value="P-loop containing nucleoside triphosphate hydrolases"/>
    <property type="match status" value="1"/>
</dbReference>
<keyword evidence="7" id="KW-1185">Reference proteome</keyword>
<evidence type="ECO:0000313" key="7">
    <source>
        <dbReference type="Proteomes" id="UP000283644"/>
    </source>
</evidence>
<evidence type="ECO:0000256" key="4">
    <source>
        <dbReference type="ARBA" id="ARBA00023163"/>
    </source>
</evidence>
<dbReference type="Gene3D" id="3.30.450.40">
    <property type="match status" value="1"/>
</dbReference>
<keyword evidence="4" id="KW-0804">Transcription</keyword>
<dbReference type="InterPro" id="IPR058031">
    <property type="entry name" value="AAA_lid_NorR"/>
</dbReference>
<dbReference type="GO" id="GO:0006355">
    <property type="term" value="P:regulation of DNA-templated transcription"/>
    <property type="evidence" value="ECO:0007669"/>
    <property type="project" value="InterPro"/>
</dbReference>
<gene>
    <name evidence="6" type="ORF">D0Z08_21455</name>
</gene>
<accession>A0A417XXL8</accession>
<evidence type="ECO:0000256" key="2">
    <source>
        <dbReference type="ARBA" id="ARBA00022840"/>
    </source>
</evidence>
<dbReference type="InterPro" id="IPR027417">
    <property type="entry name" value="P-loop_NTPase"/>
</dbReference>
<dbReference type="PANTHER" id="PTHR32071">
    <property type="entry name" value="TRANSCRIPTIONAL REGULATORY PROTEIN"/>
    <property type="match status" value="1"/>
</dbReference>
<dbReference type="InterPro" id="IPR002197">
    <property type="entry name" value="HTH_Fis"/>
</dbReference>
<dbReference type="PRINTS" id="PR01590">
    <property type="entry name" value="HTHFIS"/>
</dbReference>
<name>A0A417XXL8_9ACTN</name>
<protein>
    <recommendedName>
        <fullName evidence="5">Sigma-54 factor interaction domain-containing protein</fullName>
    </recommendedName>
</protein>
<dbReference type="InterPro" id="IPR002078">
    <property type="entry name" value="Sigma_54_int"/>
</dbReference>